<protein>
    <submittedName>
        <fullName evidence="1">Uncharacterized protein</fullName>
    </submittedName>
</protein>
<gene>
    <name evidence="2" type="ORF">DPMN_021878</name>
    <name evidence="1" type="ORF">DPMN_166391</name>
</gene>
<accession>A0A9D4IU43</accession>
<name>A0A9D4IU43_DREPO</name>
<reference evidence="1" key="1">
    <citation type="journal article" date="2019" name="bioRxiv">
        <title>The Genome of the Zebra Mussel, Dreissena polymorpha: A Resource for Invasive Species Research.</title>
        <authorList>
            <person name="McCartney M.A."/>
            <person name="Auch B."/>
            <person name="Kono T."/>
            <person name="Mallez S."/>
            <person name="Zhang Y."/>
            <person name="Obille A."/>
            <person name="Becker A."/>
            <person name="Abrahante J.E."/>
            <person name="Garbe J."/>
            <person name="Badalamenti J.P."/>
            <person name="Herman A."/>
            <person name="Mangelson H."/>
            <person name="Liachko I."/>
            <person name="Sullivan S."/>
            <person name="Sone E.D."/>
            <person name="Koren S."/>
            <person name="Silverstein K.A.T."/>
            <person name="Beckman K.B."/>
            <person name="Gohl D.M."/>
        </authorList>
    </citation>
    <scope>NUCLEOTIDE SEQUENCE</scope>
    <source>
        <strain evidence="1">Duluth1</strain>
        <tissue evidence="1">Whole animal</tissue>
    </source>
</reference>
<organism evidence="1 3">
    <name type="scientific">Dreissena polymorpha</name>
    <name type="common">Zebra mussel</name>
    <name type="synonym">Mytilus polymorpha</name>
    <dbReference type="NCBI Taxonomy" id="45954"/>
    <lineage>
        <taxon>Eukaryota</taxon>
        <taxon>Metazoa</taxon>
        <taxon>Spiralia</taxon>
        <taxon>Lophotrochozoa</taxon>
        <taxon>Mollusca</taxon>
        <taxon>Bivalvia</taxon>
        <taxon>Autobranchia</taxon>
        <taxon>Heteroconchia</taxon>
        <taxon>Euheterodonta</taxon>
        <taxon>Imparidentia</taxon>
        <taxon>Neoheterodontei</taxon>
        <taxon>Myida</taxon>
        <taxon>Dreissenoidea</taxon>
        <taxon>Dreissenidae</taxon>
        <taxon>Dreissena</taxon>
    </lineage>
</organism>
<comment type="caution">
    <text evidence="1">The sequence shown here is derived from an EMBL/GenBank/DDBJ whole genome shotgun (WGS) entry which is preliminary data.</text>
</comment>
<dbReference type="EMBL" id="JAIWYP010000001">
    <property type="protein sequence ID" value="KAH3897684.1"/>
    <property type="molecule type" value="Genomic_DNA"/>
</dbReference>
<reference evidence="1" key="2">
    <citation type="submission" date="2020-11" db="EMBL/GenBank/DDBJ databases">
        <authorList>
            <person name="McCartney M.A."/>
            <person name="Auch B."/>
            <person name="Kono T."/>
            <person name="Mallez S."/>
            <person name="Becker A."/>
            <person name="Gohl D.M."/>
            <person name="Silverstein K.A.T."/>
            <person name="Koren S."/>
            <person name="Bechman K.B."/>
            <person name="Herman A."/>
            <person name="Abrahante J.E."/>
            <person name="Garbe J."/>
        </authorList>
    </citation>
    <scope>NUCLEOTIDE SEQUENCE</scope>
    <source>
        <strain evidence="1">Duluth1</strain>
        <tissue evidence="1">Whole animal</tissue>
    </source>
</reference>
<dbReference type="Proteomes" id="UP000828390">
    <property type="component" value="Unassembled WGS sequence"/>
</dbReference>
<keyword evidence="3" id="KW-1185">Reference proteome</keyword>
<evidence type="ECO:0000313" key="1">
    <source>
        <dbReference type="EMBL" id="KAH3788256.1"/>
    </source>
</evidence>
<dbReference type="EMBL" id="JAIWYP010000008">
    <property type="protein sequence ID" value="KAH3788256.1"/>
    <property type="molecule type" value="Genomic_DNA"/>
</dbReference>
<proteinExistence type="predicted"/>
<evidence type="ECO:0000313" key="3">
    <source>
        <dbReference type="Proteomes" id="UP000828390"/>
    </source>
</evidence>
<dbReference type="AlphaFoldDB" id="A0A9D4IU43"/>
<sequence>MKRFKYARKPPKIRRYVVKNGRVRSEYIRYDEAHNNQGLANVAISSATDEEIAMDMLEPPSPPPTSLIKPSRYYIA</sequence>
<evidence type="ECO:0000313" key="2">
    <source>
        <dbReference type="EMBL" id="KAH3897684.1"/>
    </source>
</evidence>